<dbReference type="Gene3D" id="3.60.10.10">
    <property type="entry name" value="Endonuclease/exonuclease/phosphatase"/>
    <property type="match status" value="1"/>
</dbReference>
<dbReference type="InterPro" id="IPR036691">
    <property type="entry name" value="Endo/exonu/phosph_ase_sf"/>
</dbReference>
<comment type="caution">
    <text evidence="1">The sequence shown here is derived from an EMBL/GenBank/DDBJ whole genome shotgun (WGS) entry which is preliminary data.</text>
</comment>
<evidence type="ECO:0000313" key="1">
    <source>
        <dbReference type="EMBL" id="KAK8574739.1"/>
    </source>
</evidence>
<protein>
    <recommendedName>
        <fullName evidence="3">Reverse transcriptase</fullName>
    </recommendedName>
</protein>
<dbReference type="SUPFAM" id="SSF56219">
    <property type="entry name" value="DNase I-like"/>
    <property type="match status" value="1"/>
</dbReference>
<organism evidence="1 2">
    <name type="scientific">Hibiscus sabdariffa</name>
    <name type="common">roselle</name>
    <dbReference type="NCBI Taxonomy" id="183260"/>
    <lineage>
        <taxon>Eukaryota</taxon>
        <taxon>Viridiplantae</taxon>
        <taxon>Streptophyta</taxon>
        <taxon>Embryophyta</taxon>
        <taxon>Tracheophyta</taxon>
        <taxon>Spermatophyta</taxon>
        <taxon>Magnoliopsida</taxon>
        <taxon>eudicotyledons</taxon>
        <taxon>Gunneridae</taxon>
        <taxon>Pentapetalae</taxon>
        <taxon>rosids</taxon>
        <taxon>malvids</taxon>
        <taxon>Malvales</taxon>
        <taxon>Malvaceae</taxon>
        <taxon>Malvoideae</taxon>
        <taxon>Hibiscus</taxon>
    </lineage>
</organism>
<evidence type="ECO:0000313" key="2">
    <source>
        <dbReference type="Proteomes" id="UP001472677"/>
    </source>
</evidence>
<keyword evidence="2" id="KW-1185">Reference proteome</keyword>
<proteinExistence type="predicted"/>
<dbReference type="PANTHER" id="PTHR33710">
    <property type="entry name" value="BNAC02G09200D PROTEIN"/>
    <property type="match status" value="1"/>
</dbReference>
<dbReference type="Proteomes" id="UP001472677">
    <property type="component" value="Unassembled WGS sequence"/>
</dbReference>
<accession>A0ABR2F8T5</accession>
<dbReference type="PANTHER" id="PTHR33710:SF64">
    <property type="entry name" value="ENDONUCLEASE_EXONUCLEASE_PHOSPHATASE DOMAIN-CONTAINING PROTEIN"/>
    <property type="match status" value="1"/>
</dbReference>
<gene>
    <name evidence="1" type="ORF">V6N12_062423</name>
</gene>
<dbReference type="EMBL" id="JBBPBM010000007">
    <property type="protein sequence ID" value="KAK8574739.1"/>
    <property type="molecule type" value="Genomic_DNA"/>
</dbReference>
<evidence type="ECO:0008006" key="3">
    <source>
        <dbReference type="Google" id="ProtNLM"/>
    </source>
</evidence>
<sequence length="184" mass="21029">MYNIPWFVGGDFNSFLNVEESSGCMVNITVMGIFKQFVQEVELVDLPMQGGSFTWSSNRKPPTLVCLDRFLLSLHILTAFSDVLQHLLDRCISNHNVVMLRKRVCNWSPRPFKFFSFLLEKGFVDVVVSNLHTIKSKRRGVGILGLLKESKNAIKQWSGNQNFDINKSISSLEGRIRDIECKVQ</sequence>
<reference evidence="1 2" key="1">
    <citation type="journal article" date="2024" name="G3 (Bethesda)">
        <title>Genome assembly of Hibiscus sabdariffa L. provides insights into metabolisms of medicinal natural products.</title>
        <authorList>
            <person name="Kim T."/>
        </authorList>
    </citation>
    <scope>NUCLEOTIDE SEQUENCE [LARGE SCALE GENOMIC DNA]</scope>
    <source>
        <strain evidence="1">TK-2024</strain>
        <tissue evidence="1">Old leaves</tissue>
    </source>
</reference>
<name>A0ABR2F8T5_9ROSI</name>